<evidence type="ECO:0000256" key="1">
    <source>
        <dbReference type="ARBA" id="ARBA00011074"/>
    </source>
</evidence>
<keyword evidence="2" id="KW-0833">Ubl conjugation pathway</keyword>
<feature type="non-terminal residue" evidence="4">
    <location>
        <position position="1"/>
    </location>
</feature>
<comment type="catalytic activity">
    <reaction evidence="2">
        <text>Thiol-dependent hydrolysis of ester, thioester, amide, peptide and isopeptide bonds formed by the C-terminal Gly of ubiquitin (a 76-residue protein attached to proteins as an intracellular targeting signal).</text>
        <dbReference type="EC" id="3.4.19.12"/>
    </reaction>
</comment>
<gene>
    <name evidence="4" type="ORF">N332_07052</name>
</gene>
<keyword evidence="2" id="KW-0645">Protease</keyword>
<keyword evidence="2" id="KW-0788">Thiol protease</keyword>
<dbReference type="InterPro" id="IPR039785">
    <property type="entry name" value="MINY3/4"/>
</dbReference>
<comment type="similarity">
    <text evidence="1 2">Belongs to the MINDY deubiquitinase family. FAM188 subfamily.</text>
</comment>
<proteinExistence type="inferred from homology"/>
<dbReference type="EMBL" id="KK799162">
    <property type="protein sequence ID" value="KFQ27484.1"/>
    <property type="molecule type" value="Genomic_DNA"/>
</dbReference>
<evidence type="ECO:0000313" key="4">
    <source>
        <dbReference type="EMBL" id="KFQ27484.1"/>
    </source>
</evidence>
<dbReference type="PANTHER" id="PTHR12473:SF18">
    <property type="entry name" value="INACTIVE UBIQUITIN CARBOXYL-TERMINAL HYDROLASE MINDY-4B"/>
    <property type="match status" value="1"/>
</dbReference>
<dbReference type="InterPro" id="IPR025257">
    <property type="entry name" value="MINDY-3/4_CD"/>
</dbReference>
<comment type="function">
    <text evidence="2">Hydrolase that can remove 'Lys-48'-linked conjugated ubiquitin from proteins.</text>
</comment>
<accession>A0A091QKR4</accession>
<evidence type="ECO:0000313" key="5">
    <source>
        <dbReference type="Proteomes" id="UP000053369"/>
    </source>
</evidence>
<keyword evidence="2" id="KW-0378">Hydrolase</keyword>
<dbReference type="GO" id="GO:1990380">
    <property type="term" value="F:K48-linked deubiquitinase activity"/>
    <property type="evidence" value="ECO:0007669"/>
    <property type="project" value="UniProtKB-UniRule"/>
</dbReference>
<protein>
    <recommendedName>
        <fullName evidence="2">Ubiquitin carboxyl-terminal hydrolase MINDY</fullName>
        <ecNumber evidence="2">3.4.19.12</ecNumber>
    </recommendedName>
</protein>
<organism evidence="4 5">
    <name type="scientific">Mesitornis unicolor</name>
    <name type="common">brown roatelo</name>
    <dbReference type="NCBI Taxonomy" id="54374"/>
    <lineage>
        <taxon>Eukaryota</taxon>
        <taxon>Metazoa</taxon>
        <taxon>Chordata</taxon>
        <taxon>Craniata</taxon>
        <taxon>Vertebrata</taxon>
        <taxon>Euteleostomi</taxon>
        <taxon>Archelosauria</taxon>
        <taxon>Archosauria</taxon>
        <taxon>Dinosauria</taxon>
        <taxon>Saurischia</taxon>
        <taxon>Theropoda</taxon>
        <taxon>Coelurosauria</taxon>
        <taxon>Aves</taxon>
        <taxon>Neognathae</taxon>
        <taxon>Neoaves</taxon>
        <taxon>Columbimorphae</taxon>
        <taxon>Mesitornithiformes</taxon>
        <taxon>Mesitornithidae</taxon>
        <taxon>Mesitornis</taxon>
    </lineage>
</organism>
<name>A0A091QKR4_9AVES</name>
<dbReference type="GO" id="GO:0071108">
    <property type="term" value="P:protein K48-linked deubiquitination"/>
    <property type="evidence" value="ECO:0007669"/>
    <property type="project" value="InterPro"/>
</dbReference>
<evidence type="ECO:0000259" key="3">
    <source>
        <dbReference type="Pfam" id="PF13898"/>
    </source>
</evidence>
<dbReference type="AlphaFoldDB" id="A0A091QKR4"/>
<feature type="non-terminal residue" evidence="4">
    <location>
        <position position="108"/>
    </location>
</feature>
<reference evidence="4 5" key="1">
    <citation type="submission" date="2014-04" db="EMBL/GenBank/DDBJ databases">
        <title>Genome evolution of avian class.</title>
        <authorList>
            <person name="Zhang G."/>
            <person name="Li C."/>
        </authorList>
    </citation>
    <scope>NUCLEOTIDE SEQUENCE [LARGE SCALE GENOMIC DNA]</scope>
    <source>
        <strain evidence="4">BGI_N332</strain>
    </source>
</reference>
<dbReference type="Pfam" id="PF13898">
    <property type="entry name" value="MINDY-3_4_CD"/>
    <property type="match status" value="1"/>
</dbReference>
<evidence type="ECO:0000256" key="2">
    <source>
        <dbReference type="RuleBase" id="RU367088"/>
    </source>
</evidence>
<dbReference type="EC" id="3.4.19.12" evidence="2"/>
<keyword evidence="5" id="KW-1185">Reference proteome</keyword>
<dbReference type="GO" id="GO:0004843">
    <property type="term" value="F:cysteine-type deubiquitinase activity"/>
    <property type="evidence" value="ECO:0007669"/>
    <property type="project" value="UniProtKB-UniRule"/>
</dbReference>
<dbReference type="PANTHER" id="PTHR12473">
    <property type="entry name" value="UBIQUITIN CARBOXYL-TERMINAL HYDROLASE MINDY-4-RELATED"/>
    <property type="match status" value="1"/>
</dbReference>
<dbReference type="GO" id="GO:0006508">
    <property type="term" value="P:proteolysis"/>
    <property type="evidence" value="ECO:0007669"/>
    <property type="project" value="UniProtKB-KW"/>
</dbReference>
<feature type="domain" description="Deubiquitinating enzyme MINDY-3/4 conserved" evidence="3">
    <location>
        <begin position="2"/>
        <end position="103"/>
    </location>
</feature>
<sequence>QVCRGLRMPRFPIWLCSVGSRHGVLFSTDAQLLSDWKMEKIFRLYFYSGQREQTATARLTIDTHSHCWEEERSEDPGSPGKRHPALEMVIRTKWAGATVSWDGTDPFF</sequence>
<dbReference type="Proteomes" id="UP000053369">
    <property type="component" value="Unassembled WGS sequence"/>
</dbReference>